<keyword evidence="2" id="KW-1185">Reference proteome</keyword>
<gene>
    <name evidence="1" type="ORF">BC936DRAFT_140964</name>
</gene>
<comment type="caution">
    <text evidence="1">The sequence shown here is derived from an EMBL/GenBank/DDBJ whole genome shotgun (WGS) entry which is preliminary data.</text>
</comment>
<reference evidence="1 2" key="1">
    <citation type="journal article" date="2018" name="New Phytol.">
        <title>Phylogenomics of Endogonaceae and evolution of mycorrhizas within Mucoromycota.</title>
        <authorList>
            <person name="Chang Y."/>
            <person name="Desiro A."/>
            <person name="Na H."/>
            <person name="Sandor L."/>
            <person name="Lipzen A."/>
            <person name="Clum A."/>
            <person name="Barry K."/>
            <person name="Grigoriev I.V."/>
            <person name="Martin F.M."/>
            <person name="Stajich J.E."/>
            <person name="Smith M.E."/>
            <person name="Bonito G."/>
            <person name="Spatafora J.W."/>
        </authorList>
    </citation>
    <scope>NUCLEOTIDE SEQUENCE [LARGE SCALE GENOMIC DNA]</scope>
    <source>
        <strain evidence="1 2">GMNB39</strain>
    </source>
</reference>
<organism evidence="1 2">
    <name type="scientific">Jimgerdemannia flammicorona</name>
    <dbReference type="NCBI Taxonomy" id="994334"/>
    <lineage>
        <taxon>Eukaryota</taxon>
        <taxon>Fungi</taxon>
        <taxon>Fungi incertae sedis</taxon>
        <taxon>Mucoromycota</taxon>
        <taxon>Mucoromycotina</taxon>
        <taxon>Endogonomycetes</taxon>
        <taxon>Endogonales</taxon>
        <taxon>Endogonaceae</taxon>
        <taxon>Jimgerdemannia</taxon>
    </lineage>
</organism>
<dbReference type="Proteomes" id="UP000268093">
    <property type="component" value="Unassembled WGS sequence"/>
</dbReference>
<dbReference type="EMBL" id="RBNI01018407">
    <property type="protein sequence ID" value="RUO97110.1"/>
    <property type="molecule type" value="Genomic_DNA"/>
</dbReference>
<proteinExistence type="predicted"/>
<accession>A0A433A377</accession>
<dbReference type="AlphaFoldDB" id="A0A433A377"/>
<evidence type="ECO:0000313" key="2">
    <source>
        <dbReference type="Proteomes" id="UP000268093"/>
    </source>
</evidence>
<evidence type="ECO:0000313" key="1">
    <source>
        <dbReference type="EMBL" id="RUO97110.1"/>
    </source>
</evidence>
<sequence length="74" mass="8526">MKLTWAKAHRTSQSAGVCLNRDLNDLRRDEKRVVYNANKVLVLCMGTLKRHKGEFSFPRPFTEISHFVAPDINP</sequence>
<protein>
    <submittedName>
        <fullName evidence="1">Uncharacterized protein</fullName>
    </submittedName>
</protein>
<name>A0A433A377_9FUNG</name>
<feature type="non-terminal residue" evidence="1">
    <location>
        <position position="74"/>
    </location>
</feature>